<keyword evidence="4" id="KW-0975">Bacterial flagellum</keyword>
<dbReference type="EMBL" id="WTYE01000001">
    <property type="protein sequence ID" value="MXP33363.1"/>
    <property type="molecule type" value="Genomic_DNA"/>
</dbReference>
<evidence type="ECO:0000256" key="4">
    <source>
        <dbReference type="ARBA" id="ARBA00023143"/>
    </source>
</evidence>
<evidence type="ECO:0000256" key="2">
    <source>
        <dbReference type="ARBA" id="ARBA00004613"/>
    </source>
</evidence>
<keyword evidence="7" id="KW-0966">Cell projection</keyword>
<keyword evidence="9" id="KW-1185">Reference proteome</keyword>
<dbReference type="AlphaFoldDB" id="A0A845AN64"/>
<dbReference type="Gene3D" id="1.20.1330.10">
    <property type="entry name" value="f41 fragment of flagellin, N-terminal domain"/>
    <property type="match status" value="1"/>
</dbReference>
<dbReference type="EMBL" id="WTYE01000001">
    <property type="protein sequence ID" value="MXP30603.1"/>
    <property type="molecule type" value="Genomic_DNA"/>
</dbReference>
<dbReference type="OrthoDB" id="7389561at2"/>
<evidence type="ECO:0000313" key="7">
    <source>
        <dbReference type="EMBL" id="MXP30603.1"/>
    </source>
</evidence>
<dbReference type="PANTHER" id="PTHR42792:SF1">
    <property type="entry name" value="FLAGELLAR HOOK-ASSOCIATED PROTEIN 3"/>
    <property type="match status" value="1"/>
</dbReference>
<name>A0A845AN64_9SPHN</name>
<comment type="similarity">
    <text evidence="3">Belongs to the bacterial flagellin family.</text>
</comment>
<feature type="coiled-coil region" evidence="5">
    <location>
        <begin position="14"/>
        <end position="41"/>
    </location>
</feature>
<evidence type="ECO:0000313" key="9">
    <source>
        <dbReference type="Proteomes" id="UP000446786"/>
    </source>
</evidence>
<dbReference type="GO" id="GO:0005576">
    <property type="term" value="C:extracellular region"/>
    <property type="evidence" value="ECO:0007669"/>
    <property type="project" value="UniProtKB-SubCell"/>
</dbReference>
<feature type="domain" description="Flagellin N-terminal" evidence="6">
    <location>
        <begin position="23"/>
        <end position="143"/>
    </location>
</feature>
<keyword evidence="5" id="KW-0175">Coiled coil</keyword>
<dbReference type="Pfam" id="PF00669">
    <property type="entry name" value="Flagellin_N"/>
    <property type="match status" value="1"/>
</dbReference>
<sequence length="307" mass="32197">MTFDAVTNSTAAFFRRSQVQMDALRAEAEALQLQVSTGERLERSSDDPVASARLRSLARADRLASVEANNSARAKEEITGAATRMEDIANALIRARELAVQAASDSTAQDTRVAIADELEALRQTIFASLNAAGSTGRALFGGEVSGPPYALDPAGNALYTGGTDPGVLAIAEGVEVERGITGPSVTEFSFGGNATDTLAFLRTIANGLRGVVSDPAQFARDSIAGFDAALDTLNRGQTVLGVRFAWIDTVDQAQQLRAEARAQEGGDIGGTDLASAITQLQQTLTVLEASQASFVRLASLSLFDQI</sequence>
<dbReference type="GO" id="GO:0005198">
    <property type="term" value="F:structural molecule activity"/>
    <property type="evidence" value="ECO:0007669"/>
    <property type="project" value="InterPro"/>
</dbReference>
<evidence type="ECO:0000256" key="1">
    <source>
        <dbReference type="ARBA" id="ARBA00004365"/>
    </source>
</evidence>
<dbReference type="InterPro" id="IPR001029">
    <property type="entry name" value="Flagellin_N"/>
</dbReference>
<keyword evidence="7" id="KW-0969">Cilium</keyword>
<evidence type="ECO:0000256" key="5">
    <source>
        <dbReference type="SAM" id="Coils"/>
    </source>
</evidence>
<evidence type="ECO:0000313" key="8">
    <source>
        <dbReference type="EMBL" id="MXP33363.1"/>
    </source>
</evidence>
<protein>
    <submittedName>
        <fullName evidence="7">Flagellar biosynthesis protein FlgL</fullName>
    </submittedName>
</protein>
<reference evidence="7 9" key="1">
    <citation type="submission" date="2019-12" db="EMBL/GenBank/DDBJ databases">
        <title>Genomic-based taxomic classification of the family Erythrobacteraceae.</title>
        <authorList>
            <person name="Xu L."/>
        </authorList>
    </citation>
    <scope>NUCLEOTIDE SEQUENCE [LARGE SCALE GENOMIC DNA]</scope>
    <source>
        <strain evidence="7 9">JCM 16677</strain>
    </source>
</reference>
<dbReference type="PANTHER" id="PTHR42792">
    <property type="entry name" value="FLAGELLIN"/>
    <property type="match status" value="1"/>
</dbReference>
<dbReference type="Proteomes" id="UP000446786">
    <property type="component" value="Unassembled WGS sequence"/>
</dbReference>
<dbReference type="RefSeq" id="WP_160778133.1">
    <property type="nucleotide sequence ID" value="NZ_BAAAZF010000001.1"/>
</dbReference>
<proteinExistence type="inferred from homology"/>
<organism evidence="7 9">
    <name type="scientific">Parerythrobacter jejuensis</name>
    <dbReference type="NCBI Taxonomy" id="795812"/>
    <lineage>
        <taxon>Bacteria</taxon>
        <taxon>Pseudomonadati</taxon>
        <taxon>Pseudomonadota</taxon>
        <taxon>Alphaproteobacteria</taxon>
        <taxon>Sphingomonadales</taxon>
        <taxon>Erythrobacteraceae</taxon>
        <taxon>Parerythrobacter</taxon>
    </lineage>
</organism>
<evidence type="ECO:0000256" key="3">
    <source>
        <dbReference type="ARBA" id="ARBA00005709"/>
    </source>
</evidence>
<accession>A0A845AN64</accession>
<dbReference type="GO" id="GO:0009288">
    <property type="term" value="C:bacterial-type flagellum"/>
    <property type="evidence" value="ECO:0007669"/>
    <property type="project" value="UniProtKB-SubCell"/>
</dbReference>
<comment type="caution">
    <text evidence="7">The sequence shown here is derived from an EMBL/GenBank/DDBJ whole genome shotgun (WGS) entry which is preliminary data.</text>
</comment>
<gene>
    <name evidence="7" type="ORF">GRI94_02065</name>
    <name evidence="8" type="ORF">GRI94_16155</name>
</gene>
<keyword evidence="7" id="KW-0282">Flagellum</keyword>
<evidence type="ECO:0000259" key="6">
    <source>
        <dbReference type="Pfam" id="PF00669"/>
    </source>
</evidence>
<dbReference type="InterPro" id="IPR001492">
    <property type="entry name" value="Flagellin"/>
</dbReference>
<comment type="subcellular location">
    <subcellularLocation>
        <location evidence="1">Bacterial flagellum</location>
    </subcellularLocation>
    <subcellularLocation>
        <location evidence="2">Secreted</location>
    </subcellularLocation>
</comment>
<dbReference type="SUPFAM" id="SSF64518">
    <property type="entry name" value="Phase 1 flagellin"/>
    <property type="match status" value="1"/>
</dbReference>